<feature type="non-terminal residue" evidence="26">
    <location>
        <position position="478"/>
    </location>
</feature>
<dbReference type="PROSITE" id="PS00135">
    <property type="entry name" value="TRYPSIN_SER"/>
    <property type="match status" value="1"/>
</dbReference>
<dbReference type="InterPro" id="IPR009003">
    <property type="entry name" value="Peptidase_S1_PA"/>
</dbReference>
<keyword evidence="8" id="KW-0068">Autocatalytic cleavage</keyword>
<comment type="catalytic activity">
    <reaction evidence="16">
        <text>The enzyme cleaves angiotensin-converting enzyme 2 (EC 3.4.17.23) and cleaves influenzea A and B virus and coronavirus spike glycoproteins at arginine residues.</text>
        <dbReference type="EC" id="3.4.21.122"/>
    </reaction>
</comment>
<feature type="domain" description="Peptidase S1" evidence="24">
    <location>
        <begin position="244"/>
        <end position="478"/>
    </location>
</feature>
<evidence type="ECO:0000256" key="15">
    <source>
        <dbReference type="ARBA" id="ARBA00023180"/>
    </source>
</evidence>
<dbReference type="InterPro" id="IPR036772">
    <property type="entry name" value="SRCR-like_dom_sf"/>
</dbReference>
<evidence type="ECO:0000256" key="3">
    <source>
        <dbReference type="ARBA" id="ARBA00022475"/>
    </source>
</evidence>
<dbReference type="STRING" id="328815.ENSMVIP00005008979"/>
<dbReference type="SUPFAM" id="SSF56487">
    <property type="entry name" value="SRCR-like"/>
    <property type="match status" value="1"/>
</dbReference>
<dbReference type="Gene3D" id="4.10.400.10">
    <property type="entry name" value="Low-density Lipoprotein Receptor"/>
    <property type="match status" value="1"/>
</dbReference>
<evidence type="ECO:0000256" key="2">
    <source>
        <dbReference type="ARBA" id="ARBA00004613"/>
    </source>
</evidence>
<evidence type="ECO:0000259" key="24">
    <source>
        <dbReference type="PROSITE" id="PS50240"/>
    </source>
</evidence>
<dbReference type="OrthoDB" id="6380398at2759"/>
<dbReference type="PANTHER" id="PTHR24252">
    <property type="entry name" value="ACROSIN-RELATED"/>
    <property type="match status" value="1"/>
</dbReference>
<dbReference type="InterPro" id="IPR018114">
    <property type="entry name" value="TRYPSIN_HIS"/>
</dbReference>
<dbReference type="SMART" id="SM00020">
    <property type="entry name" value="Tryp_SPc"/>
    <property type="match status" value="1"/>
</dbReference>
<dbReference type="PANTHER" id="PTHR24252:SF30">
    <property type="entry name" value="TRANSMEMBRANE SERINE PROTEASE 2"/>
    <property type="match status" value="1"/>
</dbReference>
<keyword evidence="13" id="KW-0865">Zymogen</keyword>
<evidence type="ECO:0000256" key="9">
    <source>
        <dbReference type="ARBA" id="ARBA00022825"/>
    </source>
</evidence>
<dbReference type="InterPro" id="IPR001254">
    <property type="entry name" value="Trypsin_dom"/>
</dbReference>
<dbReference type="Pfam" id="PF00057">
    <property type="entry name" value="Ldl_recept_a"/>
    <property type="match status" value="1"/>
</dbReference>
<keyword evidence="15" id="KW-0325">Glycoprotein</keyword>
<dbReference type="PROSITE" id="PS50068">
    <property type="entry name" value="LDLRA_2"/>
    <property type="match status" value="1"/>
</dbReference>
<name>A0A093QKA1_9PASS</name>
<evidence type="ECO:0000313" key="26">
    <source>
        <dbReference type="EMBL" id="KFW86810.1"/>
    </source>
</evidence>
<keyword evidence="12 23" id="KW-0472">Membrane</keyword>
<dbReference type="Gene3D" id="2.40.10.10">
    <property type="entry name" value="Trypsin-like serine proteases"/>
    <property type="match status" value="1"/>
</dbReference>
<dbReference type="GO" id="GO:0006508">
    <property type="term" value="P:proteolysis"/>
    <property type="evidence" value="ECO:0007669"/>
    <property type="project" value="UniProtKB-KW"/>
</dbReference>
<keyword evidence="7 22" id="KW-0378">Hydrolase</keyword>
<evidence type="ECO:0000313" key="27">
    <source>
        <dbReference type="Proteomes" id="UP000053258"/>
    </source>
</evidence>
<dbReference type="PROSITE" id="PS50240">
    <property type="entry name" value="TRYPSIN_DOM"/>
    <property type="match status" value="1"/>
</dbReference>
<accession>A0A093QKA1</accession>
<evidence type="ECO:0000256" key="11">
    <source>
        <dbReference type="ARBA" id="ARBA00022989"/>
    </source>
</evidence>
<comment type="subcellular location">
    <subcellularLocation>
        <location evidence="1">Cell membrane</location>
        <topology evidence="1">Single-pass type II membrane protein</topology>
    </subcellularLocation>
    <subcellularLocation>
        <location evidence="2">Secreted</location>
    </subcellularLocation>
</comment>
<dbReference type="EMBL" id="KL672764">
    <property type="protein sequence ID" value="KFW86810.1"/>
    <property type="molecule type" value="Genomic_DNA"/>
</dbReference>
<evidence type="ECO:0000256" key="10">
    <source>
        <dbReference type="ARBA" id="ARBA00022968"/>
    </source>
</evidence>
<comment type="caution">
    <text evidence="21">Lacks conserved residue(s) required for the propagation of feature annotation.</text>
</comment>
<evidence type="ECO:0000256" key="18">
    <source>
        <dbReference type="ARBA" id="ARBA00066608"/>
    </source>
</evidence>
<evidence type="ECO:0000256" key="12">
    <source>
        <dbReference type="ARBA" id="ARBA00023136"/>
    </source>
</evidence>
<evidence type="ECO:0000256" key="14">
    <source>
        <dbReference type="ARBA" id="ARBA00023157"/>
    </source>
</evidence>
<proteinExistence type="predicted"/>
<dbReference type="InterPro" id="IPR002172">
    <property type="entry name" value="LDrepeatLR_classA_rpt"/>
</dbReference>
<evidence type="ECO:0000256" key="6">
    <source>
        <dbReference type="ARBA" id="ARBA00022692"/>
    </source>
</evidence>
<dbReference type="PRINTS" id="PR00722">
    <property type="entry name" value="CHYMOTRYPSIN"/>
</dbReference>
<keyword evidence="5 22" id="KW-0645">Protease</keyword>
<dbReference type="FunFam" id="2.40.10.10:FF:000003">
    <property type="entry name" value="Transmembrane serine protease 3"/>
    <property type="match status" value="1"/>
</dbReference>
<gene>
    <name evidence="26" type="ORF">N305_03960</name>
</gene>
<dbReference type="Proteomes" id="UP000053258">
    <property type="component" value="Unassembled WGS sequence"/>
</dbReference>
<dbReference type="CDD" id="cd00190">
    <property type="entry name" value="Tryp_SPc"/>
    <property type="match status" value="1"/>
</dbReference>
<dbReference type="GO" id="GO:0004252">
    <property type="term" value="F:serine-type endopeptidase activity"/>
    <property type="evidence" value="ECO:0007669"/>
    <property type="project" value="InterPro"/>
</dbReference>
<dbReference type="InterPro" id="IPR033116">
    <property type="entry name" value="TRYPSIN_SER"/>
</dbReference>
<dbReference type="SUPFAM" id="SSF50494">
    <property type="entry name" value="Trypsin-like serine proteases"/>
    <property type="match status" value="1"/>
</dbReference>
<evidence type="ECO:0000256" key="19">
    <source>
        <dbReference type="ARBA" id="ARBA00071696"/>
    </source>
</evidence>
<dbReference type="SMART" id="SM00192">
    <property type="entry name" value="LDLa"/>
    <property type="match status" value="1"/>
</dbReference>
<evidence type="ECO:0000256" key="21">
    <source>
        <dbReference type="PROSITE-ProRule" id="PRU00196"/>
    </source>
</evidence>
<evidence type="ECO:0000256" key="22">
    <source>
        <dbReference type="RuleBase" id="RU363034"/>
    </source>
</evidence>
<dbReference type="Gene3D" id="3.10.250.10">
    <property type="entry name" value="SRCR-like domain"/>
    <property type="match status" value="1"/>
</dbReference>
<evidence type="ECO:0000256" key="5">
    <source>
        <dbReference type="ARBA" id="ARBA00022670"/>
    </source>
</evidence>
<dbReference type="SUPFAM" id="SSF57424">
    <property type="entry name" value="LDL receptor-like module"/>
    <property type="match status" value="1"/>
</dbReference>
<evidence type="ECO:0000256" key="4">
    <source>
        <dbReference type="ARBA" id="ARBA00022525"/>
    </source>
</evidence>
<feature type="domain" description="SRCR" evidence="25">
    <location>
        <begin position="144"/>
        <end position="229"/>
    </location>
</feature>
<dbReference type="Pfam" id="PF00089">
    <property type="entry name" value="Trypsin"/>
    <property type="match status" value="1"/>
</dbReference>
<dbReference type="PROSITE" id="PS50287">
    <property type="entry name" value="SRCR_2"/>
    <property type="match status" value="1"/>
</dbReference>
<dbReference type="InterPro" id="IPR001314">
    <property type="entry name" value="Peptidase_S1A"/>
</dbReference>
<dbReference type="InterPro" id="IPR043504">
    <property type="entry name" value="Peptidase_S1_PA_chymotrypsin"/>
</dbReference>
<dbReference type="GO" id="GO:0005886">
    <property type="term" value="C:plasma membrane"/>
    <property type="evidence" value="ECO:0007669"/>
    <property type="project" value="UniProtKB-SubCell"/>
</dbReference>
<evidence type="ECO:0000256" key="16">
    <source>
        <dbReference type="ARBA" id="ARBA00052436"/>
    </source>
</evidence>
<evidence type="ECO:0000256" key="8">
    <source>
        <dbReference type="ARBA" id="ARBA00022813"/>
    </source>
</evidence>
<keyword evidence="14 20" id="KW-1015">Disulfide bond</keyword>
<keyword evidence="27" id="KW-1185">Reference proteome</keyword>
<dbReference type="PROSITE" id="PS01209">
    <property type="entry name" value="LDLRA_1"/>
    <property type="match status" value="1"/>
</dbReference>
<dbReference type="PROSITE" id="PS00134">
    <property type="entry name" value="TRYPSIN_HIS"/>
    <property type="match status" value="1"/>
</dbReference>
<evidence type="ECO:0000256" key="23">
    <source>
        <dbReference type="SAM" id="Phobius"/>
    </source>
</evidence>
<dbReference type="GO" id="GO:0005576">
    <property type="term" value="C:extracellular region"/>
    <property type="evidence" value="ECO:0007669"/>
    <property type="project" value="UniProtKB-SubCell"/>
</dbReference>
<keyword evidence="3" id="KW-1003">Cell membrane</keyword>
<keyword evidence="9 22" id="KW-0720">Serine protease</keyword>
<feature type="non-terminal residue" evidence="26">
    <location>
        <position position="1"/>
    </location>
</feature>
<dbReference type="Pfam" id="PF15494">
    <property type="entry name" value="SRCR_2"/>
    <property type="match status" value="1"/>
</dbReference>
<evidence type="ECO:0000256" key="7">
    <source>
        <dbReference type="ARBA" id="ARBA00022801"/>
    </source>
</evidence>
<keyword evidence="4" id="KW-0964">Secreted</keyword>
<dbReference type="EC" id="3.4.21.122" evidence="18"/>
<keyword evidence="10" id="KW-0735">Signal-anchor</keyword>
<feature type="disulfide bond" evidence="20">
    <location>
        <begin position="119"/>
        <end position="134"/>
    </location>
</feature>
<organism evidence="26 27">
    <name type="scientific">Manacus vitellinus</name>
    <name type="common">golden-collared manakin</name>
    <dbReference type="NCBI Taxonomy" id="328815"/>
    <lineage>
        <taxon>Eukaryota</taxon>
        <taxon>Metazoa</taxon>
        <taxon>Chordata</taxon>
        <taxon>Craniata</taxon>
        <taxon>Vertebrata</taxon>
        <taxon>Euteleostomi</taxon>
        <taxon>Archelosauria</taxon>
        <taxon>Archosauria</taxon>
        <taxon>Dinosauria</taxon>
        <taxon>Saurischia</taxon>
        <taxon>Theropoda</taxon>
        <taxon>Coelurosauria</taxon>
        <taxon>Aves</taxon>
        <taxon>Neognathae</taxon>
        <taxon>Neoaves</taxon>
        <taxon>Telluraves</taxon>
        <taxon>Australaves</taxon>
        <taxon>Passeriformes</taxon>
        <taxon>Pipridae</taxon>
        <taxon>Manacus</taxon>
    </lineage>
</organism>
<dbReference type="SMART" id="SM00202">
    <property type="entry name" value="SR"/>
    <property type="match status" value="1"/>
</dbReference>
<keyword evidence="6 23" id="KW-0812">Transmembrane</keyword>
<evidence type="ECO:0000256" key="17">
    <source>
        <dbReference type="ARBA" id="ARBA00064428"/>
    </source>
</evidence>
<reference evidence="26 27" key="1">
    <citation type="submission" date="2014-06" db="EMBL/GenBank/DDBJ databases">
        <title>Genome evolution of avian class.</title>
        <authorList>
            <person name="Zhang G."/>
            <person name="Li C."/>
        </authorList>
    </citation>
    <scope>NUCLEOTIDE SEQUENCE [LARGE SCALE GENOMIC DNA]</scope>
    <source>
        <strain evidence="26">BGI_N305</strain>
    </source>
</reference>
<evidence type="ECO:0000256" key="1">
    <source>
        <dbReference type="ARBA" id="ARBA00004401"/>
    </source>
</evidence>
<evidence type="ECO:0000259" key="25">
    <source>
        <dbReference type="PROSITE" id="PS50287"/>
    </source>
</evidence>
<dbReference type="InterPro" id="IPR036055">
    <property type="entry name" value="LDL_receptor-like_sf"/>
</dbReference>
<protein>
    <recommendedName>
        <fullName evidence="19">Transmembrane protease serine 2</fullName>
        <ecNumber evidence="18">3.4.21.122</ecNumber>
    </recommendedName>
</protein>
<sequence length="478" mass="52642">GPPPPYYENHGFQAEHIYPARQAVGANPYPHFYSTNAPPVPSYVPRVHTHQSTRPVAHSSGRSCASSLRKTIIIILSILIVVCCAIAAFFIWYFLENHCLGSLIECGSSGVCIPPSQWCDGVSDCPNGEDETRCVRLFGPNFILEVYSPVSKSWYPVCQDDWNDDYGKIACKDMGYSVDTYYYSRGVVPDVSFKSYMKLNTSAGNTDLYKKLYSSDSCASGHVVSLRCIECGLSTKSVSMMNRIVGGSGAALGQWPWQVSLHVEGTHVCGGSIITHQWIVTAAHCVEGGRFSDPHSWRVYAGILNQDEMLFRRGYRVHLIISHPDYDTDSKDNDVALMKLESPLSFTENVRPVCLPNPGMMFQPDQQCWISGWGAEYQGGKTSNNLNYVAVPLIERSRCNSPSIYSGMILPTMICAGNLAGGVDSCQGDSGGPLVTNKNSVWWLVGDTSWGTGCATPNKPGVYGNMTVFTDWIYRNMQ</sequence>
<evidence type="ECO:0000256" key="13">
    <source>
        <dbReference type="ARBA" id="ARBA00023145"/>
    </source>
</evidence>
<keyword evidence="11 23" id="KW-1133">Transmembrane helix</keyword>
<comment type="subunit">
    <text evidence="17">The catalytically active form interacts with ACE2.</text>
</comment>
<dbReference type="InterPro" id="IPR001190">
    <property type="entry name" value="SRCR"/>
</dbReference>
<dbReference type="FunFam" id="3.10.250.10:FF:000027">
    <property type="entry name" value="Transmembrane serine protease 2"/>
    <property type="match status" value="1"/>
</dbReference>
<feature type="transmembrane region" description="Helical" evidence="23">
    <location>
        <begin position="72"/>
        <end position="95"/>
    </location>
</feature>
<evidence type="ECO:0000256" key="20">
    <source>
        <dbReference type="PROSITE-ProRule" id="PRU00124"/>
    </source>
</evidence>
<dbReference type="AlphaFoldDB" id="A0A093QKA1"/>
<dbReference type="InterPro" id="IPR023415">
    <property type="entry name" value="LDLR_class-A_CS"/>
</dbReference>
<dbReference type="CDD" id="cd00112">
    <property type="entry name" value="LDLa"/>
    <property type="match status" value="1"/>
</dbReference>